<feature type="repeat" description="WD" evidence="4">
    <location>
        <begin position="186"/>
        <end position="228"/>
    </location>
</feature>
<dbReference type="PROSITE" id="PS00678">
    <property type="entry name" value="WD_REPEATS_1"/>
    <property type="match status" value="1"/>
</dbReference>
<dbReference type="PRINTS" id="PR00320">
    <property type="entry name" value="GPROTEINBRPT"/>
</dbReference>
<dbReference type="Gene3D" id="2.130.10.10">
    <property type="entry name" value="YVTN repeat-like/Quinoprotein amine dehydrogenase"/>
    <property type="match status" value="2"/>
</dbReference>
<feature type="compositionally biased region" description="Basic and acidic residues" evidence="5">
    <location>
        <begin position="1"/>
        <end position="12"/>
    </location>
</feature>
<name>D6WMD0_TRICA</name>
<feature type="region of interest" description="Disordered" evidence="5">
    <location>
        <begin position="1"/>
        <end position="21"/>
    </location>
</feature>
<evidence type="ECO:0000313" key="7">
    <source>
        <dbReference type="Proteomes" id="UP000007266"/>
    </source>
</evidence>
<evidence type="ECO:0000256" key="5">
    <source>
        <dbReference type="SAM" id="MobiDB-lite"/>
    </source>
</evidence>
<dbReference type="STRING" id="7070.D6WMD0"/>
<dbReference type="EMBL" id="KQ971343">
    <property type="protein sequence ID" value="EFA03321.1"/>
    <property type="molecule type" value="Genomic_DNA"/>
</dbReference>
<protein>
    <recommendedName>
        <fullName evidence="1">WD repeat-containing protein 89</fullName>
    </recommendedName>
</protein>
<dbReference type="FunCoup" id="D6WMD0">
    <property type="interactions" value="987"/>
</dbReference>
<evidence type="ECO:0000256" key="3">
    <source>
        <dbReference type="ARBA" id="ARBA00022737"/>
    </source>
</evidence>
<dbReference type="PhylomeDB" id="D6WMD0"/>
<feature type="repeat" description="WD" evidence="4">
    <location>
        <begin position="89"/>
        <end position="131"/>
    </location>
</feature>
<reference evidence="6 7" key="1">
    <citation type="journal article" date="2008" name="Nature">
        <title>The genome of the model beetle and pest Tribolium castaneum.</title>
        <authorList>
            <consortium name="Tribolium Genome Sequencing Consortium"/>
            <person name="Richards S."/>
            <person name="Gibbs R.A."/>
            <person name="Weinstock G.M."/>
            <person name="Brown S.J."/>
            <person name="Denell R."/>
            <person name="Beeman R.W."/>
            <person name="Gibbs R."/>
            <person name="Beeman R.W."/>
            <person name="Brown S.J."/>
            <person name="Bucher G."/>
            <person name="Friedrich M."/>
            <person name="Grimmelikhuijzen C.J."/>
            <person name="Klingler M."/>
            <person name="Lorenzen M."/>
            <person name="Richards S."/>
            <person name="Roth S."/>
            <person name="Schroder R."/>
            <person name="Tautz D."/>
            <person name="Zdobnov E.M."/>
            <person name="Muzny D."/>
            <person name="Gibbs R.A."/>
            <person name="Weinstock G.M."/>
            <person name="Attaway T."/>
            <person name="Bell S."/>
            <person name="Buhay C.J."/>
            <person name="Chandrabose M.N."/>
            <person name="Chavez D."/>
            <person name="Clerk-Blankenburg K.P."/>
            <person name="Cree A."/>
            <person name="Dao M."/>
            <person name="Davis C."/>
            <person name="Chacko J."/>
            <person name="Dinh H."/>
            <person name="Dugan-Rocha S."/>
            <person name="Fowler G."/>
            <person name="Garner T.T."/>
            <person name="Garnes J."/>
            <person name="Gnirke A."/>
            <person name="Hawes A."/>
            <person name="Hernandez J."/>
            <person name="Hines S."/>
            <person name="Holder M."/>
            <person name="Hume J."/>
            <person name="Jhangiani S.N."/>
            <person name="Joshi V."/>
            <person name="Khan Z.M."/>
            <person name="Jackson L."/>
            <person name="Kovar C."/>
            <person name="Kowis A."/>
            <person name="Lee S."/>
            <person name="Lewis L.R."/>
            <person name="Margolis J."/>
            <person name="Morgan M."/>
            <person name="Nazareth L.V."/>
            <person name="Nguyen N."/>
            <person name="Okwuonu G."/>
            <person name="Parker D."/>
            <person name="Richards S."/>
            <person name="Ruiz S.J."/>
            <person name="Santibanez J."/>
            <person name="Savard J."/>
            <person name="Scherer S.E."/>
            <person name="Schneider B."/>
            <person name="Sodergren E."/>
            <person name="Tautz D."/>
            <person name="Vattahil S."/>
            <person name="Villasana D."/>
            <person name="White C.S."/>
            <person name="Wright R."/>
            <person name="Park Y."/>
            <person name="Beeman R.W."/>
            <person name="Lord J."/>
            <person name="Oppert B."/>
            <person name="Lorenzen M."/>
            <person name="Brown S."/>
            <person name="Wang L."/>
            <person name="Savard J."/>
            <person name="Tautz D."/>
            <person name="Richards S."/>
            <person name="Weinstock G."/>
            <person name="Gibbs R.A."/>
            <person name="Liu Y."/>
            <person name="Worley K."/>
            <person name="Weinstock G."/>
            <person name="Elsik C.G."/>
            <person name="Reese J.T."/>
            <person name="Elhaik E."/>
            <person name="Landan G."/>
            <person name="Graur D."/>
            <person name="Arensburger P."/>
            <person name="Atkinson P."/>
            <person name="Beeman R.W."/>
            <person name="Beidler J."/>
            <person name="Brown S.J."/>
            <person name="Demuth J.P."/>
            <person name="Drury D.W."/>
            <person name="Du Y.Z."/>
            <person name="Fujiwara H."/>
            <person name="Lorenzen M."/>
            <person name="Maselli V."/>
            <person name="Osanai M."/>
            <person name="Park Y."/>
            <person name="Robertson H.M."/>
            <person name="Tu Z."/>
            <person name="Wang J.J."/>
            <person name="Wang S."/>
            <person name="Richards S."/>
            <person name="Song H."/>
            <person name="Zhang L."/>
            <person name="Sodergren E."/>
            <person name="Werner D."/>
            <person name="Stanke M."/>
            <person name="Morgenstern B."/>
            <person name="Solovyev V."/>
            <person name="Kosarev P."/>
            <person name="Brown G."/>
            <person name="Chen H.C."/>
            <person name="Ermolaeva O."/>
            <person name="Hlavina W."/>
            <person name="Kapustin Y."/>
            <person name="Kiryutin B."/>
            <person name="Kitts P."/>
            <person name="Maglott D."/>
            <person name="Pruitt K."/>
            <person name="Sapojnikov V."/>
            <person name="Souvorov A."/>
            <person name="Mackey A.J."/>
            <person name="Waterhouse R.M."/>
            <person name="Wyder S."/>
            <person name="Zdobnov E.M."/>
            <person name="Zdobnov E.M."/>
            <person name="Wyder S."/>
            <person name="Kriventseva E.V."/>
            <person name="Kadowaki T."/>
            <person name="Bork P."/>
            <person name="Aranda M."/>
            <person name="Bao R."/>
            <person name="Beermann A."/>
            <person name="Berns N."/>
            <person name="Bolognesi R."/>
            <person name="Bonneton F."/>
            <person name="Bopp D."/>
            <person name="Brown S.J."/>
            <person name="Bucher G."/>
            <person name="Butts T."/>
            <person name="Chaumot A."/>
            <person name="Denell R.E."/>
            <person name="Ferrier D.E."/>
            <person name="Friedrich M."/>
            <person name="Gordon C.M."/>
            <person name="Jindra M."/>
            <person name="Klingler M."/>
            <person name="Lan Q."/>
            <person name="Lattorff H.M."/>
            <person name="Laudet V."/>
            <person name="von Levetsow C."/>
            <person name="Liu Z."/>
            <person name="Lutz R."/>
            <person name="Lynch J.A."/>
            <person name="da Fonseca R.N."/>
            <person name="Posnien N."/>
            <person name="Reuter R."/>
            <person name="Roth S."/>
            <person name="Savard J."/>
            <person name="Schinko J.B."/>
            <person name="Schmitt C."/>
            <person name="Schoppmeier M."/>
            <person name="Schroder R."/>
            <person name="Shippy T.D."/>
            <person name="Simonnet F."/>
            <person name="Marques-Souza H."/>
            <person name="Tautz D."/>
            <person name="Tomoyasu Y."/>
            <person name="Trauner J."/>
            <person name="Van der Zee M."/>
            <person name="Vervoort M."/>
            <person name="Wittkopp N."/>
            <person name="Wimmer E.A."/>
            <person name="Yang X."/>
            <person name="Jones A.K."/>
            <person name="Sattelle D.B."/>
            <person name="Ebert P.R."/>
            <person name="Nelson D."/>
            <person name="Scott J.G."/>
            <person name="Beeman R.W."/>
            <person name="Muthukrishnan S."/>
            <person name="Kramer K.J."/>
            <person name="Arakane Y."/>
            <person name="Beeman R.W."/>
            <person name="Zhu Q."/>
            <person name="Hogenkamp D."/>
            <person name="Dixit R."/>
            <person name="Oppert B."/>
            <person name="Jiang H."/>
            <person name="Zou Z."/>
            <person name="Marshall J."/>
            <person name="Elpidina E."/>
            <person name="Vinokurov K."/>
            <person name="Oppert C."/>
            <person name="Zou Z."/>
            <person name="Evans J."/>
            <person name="Lu Z."/>
            <person name="Zhao P."/>
            <person name="Sumathipala N."/>
            <person name="Altincicek B."/>
            <person name="Vilcinskas A."/>
            <person name="Williams M."/>
            <person name="Hultmark D."/>
            <person name="Hetru C."/>
            <person name="Jiang H."/>
            <person name="Grimmelikhuijzen C.J."/>
            <person name="Hauser F."/>
            <person name="Cazzamali G."/>
            <person name="Williamson M."/>
            <person name="Park Y."/>
            <person name="Li B."/>
            <person name="Tanaka Y."/>
            <person name="Predel R."/>
            <person name="Neupert S."/>
            <person name="Schachtner J."/>
            <person name="Verleyen P."/>
            <person name="Raible F."/>
            <person name="Bork P."/>
            <person name="Friedrich M."/>
            <person name="Walden K.K."/>
            <person name="Robertson H.M."/>
            <person name="Angeli S."/>
            <person name="Foret S."/>
            <person name="Bucher G."/>
            <person name="Schuetz S."/>
            <person name="Maleszka R."/>
            <person name="Wimmer E.A."/>
            <person name="Beeman R.W."/>
            <person name="Lorenzen M."/>
            <person name="Tomoyasu Y."/>
            <person name="Miller S.C."/>
            <person name="Grossmann D."/>
            <person name="Bucher G."/>
        </authorList>
    </citation>
    <scope>NUCLEOTIDE SEQUENCE [LARGE SCALE GENOMIC DNA]</scope>
    <source>
        <strain evidence="6 7">Georgia GA2</strain>
    </source>
</reference>
<dbReference type="InterPro" id="IPR019775">
    <property type="entry name" value="WD40_repeat_CS"/>
</dbReference>
<dbReference type="Pfam" id="PF00400">
    <property type="entry name" value="WD40"/>
    <property type="match status" value="2"/>
</dbReference>
<evidence type="ECO:0000256" key="2">
    <source>
        <dbReference type="ARBA" id="ARBA00022574"/>
    </source>
</evidence>
<sequence>MRHLELESEEPKPNCTPVEDSDTCDNAEIQNLFKQCKPLLEKPIALDQHYILQIAGTLETNPNVAVNLSNNTCEVYSLSNNQIDKLAVLGEHSDVISEVKFSSENSNLLYTGSCDGTVRLWDIRAPKRSSLQFKDTTVEDGTIKSFNCFDISPNNKLLAAGTNLFEGDSFILFWDVRKNSLLGGYWESHTDDITQLKFHSDDSNKLISGSVDGLINLYDLSENNEEDALIDSLNTESSIEKLAWFQQGRNDIISCVTHTADVQFWKVEDSQPYFHLHRTEIAKEIKRKSEEHVYIVDVHGGANSMLVLAGSNYCDGECFRGLTVVGNAVKPALGFPANKQRVRSSWSNLNINLLLTGGEKGILNVWDVTTVKCERG</sequence>
<dbReference type="InterPro" id="IPR020472">
    <property type="entry name" value="WD40_PAC1"/>
</dbReference>
<dbReference type="SMART" id="SM00320">
    <property type="entry name" value="WD40"/>
    <property type="match status" value="5"/>
</dbReference>
<dbReference type="SUPFAM" id="SSF50978">
    <property type="entry name" value="WD40 repeat-like"/>
    <property type="match status" value="1"/>
</dbReference>
<dbReference type="Proteomes" id="UP000007266">
    <property type="component" value="Linkage group 5"/>
</dbReference>
<dbReference type="OMA" id="YHEKTDK"/>
<dbReference type="eggNOG" id="KOG1188">
    <property type="taxonomic scope" value="Eukaryota"/>
</dbReference>
<dbReference type="HOGENOM" id="CLU_037323_1_0_1"/>
<accession>D6WMD0</accession>
<evidence type="ECO:0000313" key="6">
    <source>
        <dbReference type="EMBL" id="EFA03321.1"/>
    </source>
</evidence>
<dbReference type="InterPro" id="IPR015943">
    <property type="entry name" value="WD40/YVTN_repeat-like_dom_sf"/>
</dbReference>
<reference evidence="6 7" key="2">
    <citation type="journal article" date="2010" name="Nucleic Acids Res.">
        <title>BeetleBase in 2010: revisions to provide comprehensive genomic information for Tribolium castaneum.</title>
        <authorList>
            <person name="Kim H.S."/>
            <person name="Murphy T."/>
            <person name="Xia J."/>
            <person name="Caragea D."/>
            <person name="Park Y."/>
            <person name="Beeman R.W."/>
            <person name="Lorenzen M.D."/>
            <person name="Butcher S."/>
            <person name="Manak J.R."/>
            <person name="Brown S.J."/>
        </authorList>
    </citation>
    <scope>GENOME REANNOTATION</scope>
    <source>
        <strain evidence="6 7">Georgia GA2</strain>
    </source>
</reference>
<dbReference type="InterPro" id="IPR039328">
    <property type="entry name" value="WDR89"/>
</dbReference>
<keyword evidence="3" id="KW-0677">Repeat</keyword>
<dbReference type="InParanoid" id="D6WMD0"/>
<dbReference type="AlphaFoldDB" id="D6WMD0"/>
<keyword evidence="7" id="KW-1185">Reference proteome</keyword>
<dbReference type="InterPro" id="IPR001680">
    <property type="entry name" value="WD40_rpt"/>
</dbReference>
<evidence type="ECO:0000256" key="4">
    <source>
        <dbReference type="PROSITE-ProRule" id="PRU00221"/>
    </source>
</evidence>
<keyword evidence="2 4" id="KW-0853">WD repeat</keyword>
<dbReference type="PROSITE" id="PS50294">
    <property type="entry name" value="WD_REPEATS_REGION"/>
    <property type="match status" value="2"/>
</dbReference>
<dbReference type="PROSITE" id="PS50082">
    <property type="entry name" value="WD_REPEATS_2"/>
    <property type="match status" value="2"/>
</dbReference>
<dbReference type="InterPro" id="IPR036322">
    <property type="entry name" value="WD40_repeat_dom_sf"/>
</dbReference>
<dbReference type="PANTHER" id="PTHR22889:SF0">
    <property type="entry name" value="WD REPEAT-CONTAINING PROTEIN 89"/>
    <property type="match status" value="1"/>
</dbReference>
<organism evidence="6 7">
    <name type="scientific">Tribolium castaneum</name>
    <name type="common">Red flour beetle</name>
    <dbReference type="NCBI Taxonomy" id="7070"/>
    <lineage>
        <taxon>Eukaryota</taxon>
        <taxon>Metazoa</taxon>
        <taxon>Ecdysozoa</taxon>
        <taxon>Arthropoda</taxon>
        <taxon>Hexapoda</taxon>
        <taxon>Insecta</taxon>
        <taxon>Pterygota</taxon>
        <taxon>Neoptera</taxon>
        <taxon>Endopterygota</taxon>
        <taxon>Coleoptera</taxon>
        <taxon>Polyphaga</taxon>
        <taxon>Cucujiformia</taxon>
        <taxon>Tenebrionidae</taxon>
        <taxon>Tenebrionidae incertae sedis</taxon>
        <taxon>Tribolium</taxon>
    </lineage>
</organism>
<gene>
    <name evidence="6" type="primary">AUGUSTUS-3.0.2_13264</name>
    <name evidence="6" type="ORF">TcasGA2_TC013264</name>
</gene>
<proteinExistence type="predicted"/>
<dbReference type="PANTHER" id="PTHR22889">
    <property type="entry name" value="WD REPEAT-CONTAINING PROTEIN 89"/>
    <property type="match status" value="1"/>
</dbReference>
<evidence type="ECO:0000256" key="1">
    <source>
        <dbReference type="ARBA" id="ARBA00021125"/>
    </source>
</evidence>